<dbReference type="Pfam" id="PF18962">
    <property type="entry name" value="Por_Secre_tail"/>
    <property type="match status" value="1"/>
</dbReference>
<evidence type="ECO:0000256" key="1">
    <source>
        <dbReference type="ARBA" id="ARBA00022729"/>
    </source>
</evidence>
<comment type="caution">
    <text evidence="4">The sequence shown here is derived from an EMBL/GenBank/DDBJ whole genome shotgun (WGS) entry which is preliminary data.</text>
</comment>
<dbReference type="EMBL" id="BMGK01000002">
    <property type="protein sequence ID" value="GGD85738.1"/>
    <property type="molecule type" value="Genomic_DNA"/>
</dbReference>
<reference evidence="4" key="2">
    <citation type="submission" date="2020-09" db="EMBL/GenBank/DDBJ databases">
        <authorList>
            <person name="Sun Q."/>
            <person name="Zhou Y."/>
        </authorList>
    </citation>
    <scope>NUCLEOTIDE SEQUENCE</scope>
    <source>
        <strain evidence="4">CGMCC 1.12924</strain>
    </source>
</reference>
<dbReference type="NCBIfam" id="TIGR04183">
    <property type="entry name" value="Por_Secre_tail"/>
    <property type="match status" value="1"/>
</dbReference>
<protein>
    <recommendedName>
        <fullName evidence="3">Secretion system C-terminal sorting domain-containing protein</fullName>
    </recommendedName>
</protein>
<dbReference type="Proteomes" id="UP000652231">
    <property type="component" value="Unassembled WGS sequence"/>
</dbReference>
<dbReference type="AlphaFoldDB" id="A0A8J2Y761"/>
<feature type="chain" id="PRO_5035195869" description="Secretion system C-terminal sorting domain-containing protein" evidence="2">
    <location>
        <begin position="19"/>
        <end position="394"/>
    </location>
</feature>
<feature type="domain" description="Secretion system C-terminal sorting" evidence="3">
    <location>
        <begin position="320"/>
        <end position="392"/>
    </location>
</feature>
<evidence type="ECO:0000313" key="5">
    <source>
        <dbReference type="Proteomes" id="UP000652231"/>
    </source>
</evidence>
<keyword evidence="1 2" id="KW-0732">Signal</keyword>
<proteinExistence type="predicted"/>
<reference evidence="4" key="1">
    <citation type="journal article" date="2014" name="Int. J. Syst. Evol. Microbiol.">
        <title>Complete genome sequence of Corynebacterium casei LMG S-19264T (=DSM 44701T), isolated from a smear-ripened cheese.</title>
        <authorList>
            <consortium name="US DOE Joint Genome Institute (JGI-PGF)"/>
            <person name="Walter F."/>
            <person name="Albersmeier A."/>
            <person name="Kalinowski J."/>
            <person name="Ruckert C."/>
        </authorList>
    </citation>
    <scope>NUCLEOTIDE SEQUENCE</scope>
    <source>
        <strain evidence="4">CGMCC 1.12924</strain>
    </source>
</reference>
<name>A0A8J2Y761_9FLAO</name>
<sequence length="394" mass="43230">MKTISLLLLLTGSQWLNAQVTAYPPSPLTTCDTNNDGFATFDLSMAEAEIIGGQTEVQLTFHETQADAEAGTFTLSPLNYTNIDPYSQTVFGRVEAIVTGEYAVTGLELVVVFLPETNTPDPIVLIDTDGDGHELFDLTIRESEIADTSQNIVFYYFEILSDAETNQNPIALTTTYENIETPEQTIYVRVENLDTGCFSIEPLLIAVDTVPGVPVVLEDDFVVFDADGDGIAQFDLTLLIPEITGTQSGLEVTFYETETDAQNKTNGVDAPEAYENITNPQTMYARTETVYGAFALTSFTIFADENLSTPELGVEAVTFYPNPAGDYIHFDRQGVTNDYVVEIISLKGQVVLTQQDTSEVSLSGMLDISRLKPGVYFLKITSGNKQITKKLIKK</sequence>
<accession>A0A8J2Y761</accession>
<organism evidence="4 5">
    <name type="scientific">Planktosalinus lacus</name>
    <dbReference type="NCBI Taxonomy" id="1526573"/>
    <lineage>
        <taxon>Bacteria</taxon>
        <taxon>Pseudomonadati</taxon>
        <taxon>Bacteroidota</taxon>
        <taxon>Flavobacteriia</taxon>
        <taxon>Flavobacteriales</taxon>
        <taxon>Flavobacteriaceae</taxon>
        <taxon>Planktosalinus</taxon>
    </lineage>
</organism>
<dbReference type="InterPro" id="IPR026444">
    <property type="entry name" value="Secre_tail"/>
</dbReference>
<gene>
    <name evidence="4" type="ORF">GCM10011312_07230</name>
</gene>
<evidence type="ECO:0000256" key="2">
    <source>
        <dbReference type="SAM" id="SignalP"/>
    </source>
</evidence>
<keyword evidence="5" id="KW-1185">Reference proteome</keyword>
<evidence type="ECO:0000313" key="4">
    <source>
        <dbReference type="EMBL" id="GGD85738.1"/>
    </source>
</evidence>
<dbReference type="RefSeq" id="WP_188439566.1">
    <property type="nucleotide sequence ID" value="NZ_BMGK01000002.1"/>
</dbReference>
<evidence type="ECO:0000259" key="3">
    <source>
        <dbReference type="Pfam" id="PF18962"/>
    </source>
</evidence>
<feature type="signal peptide" evidence="2">
    <location>
        <begin position="1"/>
        <end position="18"/>
    </location>
</feature>